<gene>
    <name evidence="2" type="ORF">METZ01_LOCUS144371</name>
</gene>
<accession>A0A381ZRV0</accession>
<dbReference type="PROSITE" id="PS51385">
    <property type="entry name" value="YJEF_N"/>
    <property type="match status" value="1"/>
</dbReference>
<proteinExistence type="inferred from homology"/>
<dbReference type="AlphaFoldDB" id="A0A381ZRV0"/>
<evidence type="ECO:0000259" key="1">
    <source>
        <dbReference type="PROSITE" id="PS51385"/>
    </source>
</evidence>
<dbReference type="Gene3D" id="3.40.50.10260">
    <property type="entry name" value="YjeF N-terminal domain"/>
    <property type="match status" value="1"/>
</dbReference>
<dbReference type="InterPro" id="IPR004443">
    <property type="entry name" value="YjeF_N_dom"/>
</dbReference>
<organism evidence="2">
    <name type="scientific">marine metagenome</name>
    <dbReference type="NCBI Taxonomy" id="408172"/>
    <lineage>
        <taxon>unclassified sequences</taxon>
        <taxon>metagenomes</taxon>
        <taxon>ecological metagenomes</taxon>
    </lineage>
</organism>
<feature type="domain" description="YjeF N-terminal" evidence="1">
    <location>
        <begin position="14"/>
        <end position="211"/>
    </location>
</feature>
<reference evidence="2" key="1">
    <citation type="submission" date="2018-05" db="EMBL/GenBank/DDBJ databases">
        <authorList>
            <person name="Lanie J.A."/>
            <person name="Ng W.-L."/>
            <person name="Kazmierczak K.M."/>
            <person name="Andrzejewski T.M."/>
            <person name="Davidsen T.M."/>
            <person name="Wayne K.J."/>
            <person name="Tettelin H."/>
            <person name="Glass J.I."/>
            <person name="Rusch D."/>
            <person name="Podicherti R."/>
            <person name="Tsui H.-C.T."/>
            <person name="Winkler M.E."/>
        </authorList>
    </citation>
    <scope>NUCLEOTIDE SEQUENCE</scope>
</reference>
<dbReference type="Pfam" id="PF03853">
    <property type="entry name" value="YjeF_N"/>
    <property type="match status" value="1"/>
</dbReference>
<dbReference type="HAMAP" id="MF_01966">
    <property type="entry name" value="NADHX_epimerase"/>
    <property type="match status" value="1"/>
</dbReference>
<feature type="non-terminal residue" evidence="2">
    <location>
        <position position="211"/>
    </location>
</feature>
<name>A0A381ZRV0_9ZZZZ</name>
<protein>
    <recommendedName>
        <fullName evidence="1">YjeF N-terminal domain-containing protein</fullName>
    </recommendedName>
</protein>
<dbReference type="InterPro" id="IPR036652">
    <property type="entry name" value="YjeF_N_dom_sf"/>
</dbReference>
<dbReference type="SUPFAM" id="SSF64153">
    <property type="entry name" value="YjeF N-terminal domain-like"/>
    <property type="match status" value="1"/>
</dbReference>
<evidence type="ECO:0000313" key="2">
    <source>
        <dbReference type="EMBL" id="SVA91517.1"/>
    </source>
</evidence>
<dbReference type="EMBL" id="UINC01022261">
    <property type="protein sequence ID" value="SVA91517.1"/>
    <property type="molecule type" value="Genomic_DNA"/>
</dbReference>
<sequence>MIEIPEWLYSSEQGRELDRRAAGIPGYEEGHLMQLAGIASFRSLQALWPGIRSLAVCCGPGNNGGDGYVVAGLAATHGLQVYLIGFGEPKTPDAKRAHRYALASGVSVMSFHPDVLLGAEVVVDAILGTGFKHPLGGQILEGIRAINASGKPVLSLDVPSGLDSDTGEVAKDAVGATATISFICLNPGIVTGNGPDRCGRVLFDSLQVPET</sequence>
<dbReference type="NCBIfam" id="TIGR00197">
    <property type="entry name" value="yjeF_nterm"/>
    <property type="match status" value="1"/>
</dbReference>